<dbReference type="SUPFAM" id="SSF75217">
    <property type="entry name" value="alpha/beta knot"/>
    <property type="match status" value="1"/>
</dbReference>
<keyword evidence="5" id="KW-0963">Cytoplasm</keyword>
<dbReference type="PANTHER" id="PTHR33603:SF1">
    <property type="entry name" value="RIBOSOMAL RNA LARGE SUBUNIT METHYLTRANSFERASE H"/>
    <property type="match status" value="1"/>
</dbReference>
<comment type="catalytic activity">
    <reaction evidence="5">
        <text>pseudouridine(1915) in 23S rRNA + S-adenosyl-L-methionine = N(3)-methylpseudouridine(1915) in 23S rRNA + S-adenosyl-L-homocysteine + H(+)</text>
        <dbReference type="Rhea" id="RHEA:42752"/>
        <dbReference type="Rhea" id="RHEA-COMP:10221"/>
        <dbReference type="Rhea" id="RHEA-COMP:10222"/>
        <dbReference type="ChEBI" id="CHEBI:15378"/>
        <dbReference type="ChEBI" id="CHEBI:57856"/>
        <dbReference type="ChEBI" id="CHEBI:59789"/>
        <dbReference type="ChEBI" id="CHEBI:65314"/>
        <dbReference type="ChEBI" id="CHEBI:74486"/>
        <dbReference type="EC" id="2.1.1.177"/>
    </reaction>
</comment>
<dbReference type="EMBL" id="CP045871">
    <property type="protein sequence ID" value="QGG81044.1"/>
    <property type="molecule type" value="Genomic_DNA"/>
</dbReference>
<dbReference type="PANTHER" id="PTHR33603">
    <property type="entry name" value="METHYLTRANSFERASE"/>
    <property type="match status" value="1"/>
</dbReference>
<feature type="binding site" evidence="5">
    <location>
        <position position="68"/>
    </location>
    <ligand>
        <name>S-adenosyl-L-methionine</name>
        <dbReference type="ChEBI" id="CHEBI:59789"/>
    </ligand>
</feature>
<dbReference type="OrthoDB" id="9806643at2"/>
<evidence type="ECO:0000256" key="1">
    <source>
        <dbReference type="ARBA" id="ARBA00022603"/>
    </source>
</evidence>
<dbReference type="InterPro" id="IPR003742">
    <property type="entry name" value="RlmH-like"/>
</dbReference>
<keyword evidence="1 5" id="KW-0489">Methyltransferase</keyword>
<dbReference type="AlphaFoldDB" id="A0A5Q2QD33"/>
<evidence type="ECO:0000256" key="4">
    <source>
        <dbReference type="ARBA" id="ARBA00038303"/>
    </source>
</evidence>
<accession>A0A5Q2QD33</accession>
<dbReference type="GO" id="GO:0005737">
    <property type="term" value="C:cytoplasm"/>
    <property type="evidence" value="ECO:0007669"/>
    <property type="project" value="UniProtKB-SubCell"/>
</dbReference>
<comment type="similarity">
    <text evidence="4 5">Belongs to the RNA methyltransferase RlmH family.</text>
</comment>
<feature type="binding site" evidence="5">
    <location>
        <position position="99"/>
    </location>
    <ligand>
        <name>S-adenosyl-L-methionine</name>
        <dbReference type="ChEBI" id="CHEBI:59789"/>
    </ligand>
</feature>
<evidence type="ECO:0000256" key="3">
    <source>
        <dbReference type="ARBA" id="ARBA00022691"/>
    </source>
</evidence>
<proteinExistence type="inferred from homology"/>
<dbReference type="Proteomes" id="UP000388235">
    <property type="component" value="Chromosome"/>
</dbReference>
<dbReference type="PIRSF" id="PIRSF004505">
    <property type="entry name" value="MT_bac"/>
    <property type="match status" value="1"/>
</dbReference>
<dbReference type="GO" id="GO:0070038">
    <property type="term" value="F:rRNA (pseudouridine-N3-)-methyltransferase activity"/>
    <property type="evidence" value="ECO:0007669"/>
    <property type="project" value="UniProtKB-UniRule"/>
</dbReference>
<protein>
    <recommendedName>
        <fullName evidence="5">Ribosomal RNA large subunit methyltransferase H</fullName>
        <ecNumber evidence="5">2.1.1.177</ecNumber>
    </recommendedName>
    <alternativeName>
        <fullName evidence="5">23S rRNA (pseudouridine1915-N3)-methyltransferase</fullName>
    </alternativeName>
    <alternativeName>
        <fullName evidence="5">23S rRNA m3Psi1915 methyltransferase</fullName>
    </alternativeName>
    <alternativeName>
        <fullName evidence="5">rRNA (pseudouridine-N3-)-methyltransferase RlmH</fullName>
    </alternativeName>
</protein>
<dbReference type="Pfam" id="PF02590">
    <property type="entry name" value="SPOUT_MTase"/>
    <property type="match status" value="1"/>
</dbReference>
<feature type="binding site" evidence="5">
    <location>
        <begin position="118"/>
        <end position="123"/>
    </location>
    <ligand>
        <name>S-adenosyl-L-methionine</name>
        <dbReference type="ChEBI" id="CHEBI:59789"/>
    </ligand>
</feature>
<evidence type="ECO:0000313" key="7">
    <source>
        <dbReference type="Proteomes" id="UP000388235"/>
    </source>
</evidence>
<dbReference type="InterPro" id="IPR029028">
    <property type="entry name" value="Alpha/beta_knot_MTases"/>
</dbReference>
<dbReference type="KEGG" id="llp:GH975_10890"/>
<evidence type="ECO:0000313" key="6">
    <source>
        <dbReference type="EMBL" id="QGG81044.1"/>
    </source>
</evidence>
<comment type="subunit">
    <text evidence="5">Homodimer.</text>
</comment>
<evidence type="ECO:0000256" key="2">
    <source>
        <dbReference type="ARBA" id="ARBA00022679"/>
    </source>
</evidence>
<keyword evidence="2 5" id="KW-0808">Transferase</keyword>
<comment type="function">
    <text evidence="5">Specifically methylates the pseudouridine at position 1915 (m3Psi1915) in 23S rRNA.</text>
</comment>
<comment type="subcellular location">
    <subcellularLocation>
        <location evidence="5">Cytoplasm</location>
    </subcellularLocation>
</comment>
<sequence>MNHQLLCVGHKAPDWVNQGIEQYTKRLRPGLVTQLLAPSKHSDSDRRKADEARLIESKLPKGAWVIALDERGRQFSSRELSQAYAKWVGQGQPLAFVIGGADGLHDDIRSRANALWGLSQLTLPHALVRVFMAESLYRSQALLAGHPYHRD</sequence>
<keyword evidence="3 5" id="KW-0949">S-adenosyl-L-methionine</keyword>
<gene>
    <name evidence="5 6" type="primary">rlmH</name>
    <name evidence="6" type="ORF">GH975_10890</name>
</gene>
<dbReference type="CDD" id="cd18081">
    <property type="entry name" value="RlmH-like"/>
    <property type="match status" value="1"/>
</dbReference>
<dbReference type="EC" id="2.1.1.177" evidence="5"/>
<dbReference type="HAMAP" id="MF_00658">
    <property type="entry name" value="23SrRNA_methyltr_H"/>
    <property type="match status" value="1"/>
</dbReference>
<dbReference type="NCBIfam" id="NF000986">
    <property type="entry name" value="PRK00103.1-4"/>
    <property type="match status" value="1"/>
</dbReference>
<dbReference type="InterPro" id="IPR029026">
    <property type="entry name" value="tRNA_m1G_MTases_N"/>
</dbReference>
<reference evidence="6 7" key="1">
    <citation type="submission" date="2019-11" db="EMBL/GenBank/DDBJ databases">
        <authorList>
            <person name="Khan S.A."/>
            <person name="Jeon C.O."/>
            <person name="Chun B.H."/>
        </authorList>
    </citation>
    <scope>NUCLEOTIDE SEQUENCE [LARGE SCALE GENOMIC DNA]</scope>
    <source>
        <strain evidence="6 7">IMCC 1097</strain>
    </source>
</reference>
<dbReference type="RefSeq" id="WP_153714547.1">
    <property type="nucleotide sequence ID" value="NZ_CP045871.1"/>
</dbReference>
<keyword evidence="5" id="KW-0698">rRNA processing</keyword>
<evidence type="ECO:0000256" key="5">
    <source>
        <dbReference type="HAMAP-Rule" id="MF_00658"/>
    </source>
</evidence>
<keyword evidence="7" id="KW-1185">Reference proteome</keyword>
<dbReference type="Gene3D" id="3.40.1280.10">
    <property type="match status" value="1"/>
</dbReference>
<organism evidence="6 7">
    <name type="scientific">Litorivicinus lipolyticus</name>
    <dbReference type="NCBI Taxonomy" id="418701"/>
    <lineage>
        <taxon>Bacteria</taxon>
        <taxon>Pseudomonadati</taxon>
        <taxon>Pseudomonadota</taxon>
        <taxon>Gammaproteobacteria</taxon>
        <taxon>Oceanospirillales</taxon>
        <taxon>Litorivicinaceae</taxon>
        <taxon>Litorivicinus</taxon>
    </lineage>
</organism>
<name>A0A5Q2QD33_9GAMM</name>